<dbReference type="AlphaFoldDB" id="A0A543ILP8"/>
<proteinExistence type="predicted"/>
<sequence>MAKTAVVYLIDKVAMKTTDAAKFRRWAAELRPETERLKTEGHREFIRRRVHDWVLYLSIKSVHVPTATELADTTDWMQRLLAEESTSLPVLTLLAESARTRKTRNLATSRRDRRDPH</sequence>
<organism evidence="1 2">
    <name type="scientific">Actinomadura hallensis</name>
    <dbReference type="NCBI Taxonomy" id="337895"/>
    <lineage>
        <taxon>Bacteria</taxon>
        <taxon>Bacillati</taxon>
        <taxon>Actinomycetota</taxon>
        <taxon>Actinomycetes</taxon>
        <taxon>Streptosporangiales</taxon>
        <taxon>Thermomonosporaceae</taxon>
        <taxon>Actinomadura</taxon>
    </lineage>
</organism>
<evidence type="ECO:0000313" key="1">
    <source>
        <dbReference type="EMBL" id="TQM71504.1"/>
    </source>
</evidence>
<name>A0A543ILP8_9ACTN</name>
<keyword evidence="2" id="KW-1185">Reference proteome</keyword>
<evidence type="ECO:0000313" key="2">
    <source>
        <dbReference type="Proteomes" id="UP000316706"/>
    </source>
</evidence>
<gene>
    <name evidence="1" type="ORF">FHX41_5273</name>
</gene>
<dbReference type="Proteomes" id="UP000316706">
    <property type="component" value="Unassembled WGS sequence"/>
</dbReference>
<dbReference type="EMBL" id="VFPO01000001">
    <property type="protein sequence ID" value="TQM71504.1"/>
    <property type="molecule type" value="Genomic_DNA"/>
</dbReference>
<accession>A0A543ILP8</accession>
<comment type="caution">
    <text evidence="1">The sequence shown here is derived from an EMBL/GenBank/DDBJ whole genome shotgun (WGS) entry which is preliminary data.</text>
</comment>
<reference evidence="1 2" key="1">
    <citation type="submission" date="2019-06" db="EMBL/GenBank/DDBJ databases">
        <title>Sequencing the genomes of 1000 actinobacteria strains.</title>
        <authorList>
            <person name="Klenk H.-P."/>
        </authorList>
    </citation>
    <scope>NUCLEOTIDE SEQUENCE [LARGE SCALE GENOMIC DNA]</scope>
    <source>
        <strain evidence="1 2">DSM 45043</strain>
    </source>
</reference>
<protein>
    <submittedName>
        <fullName evidence="1">Uncharacterized protein</fullName>
    </submittedName>
</protein>